<reference evidence="4" key="1">
    <citation type="journal article" date="2023" name="Mol. Phylogenet. Evol.">
        <title>Genome-scale phylogeny and comparative genomics of the fungal order Sordariales.</title>
        <authorList>
            <person name="Hensen N."/>
            <person name="Bonometti L."/>
            <person name="Westerberg I."/>
            <person name="Brannstrom I.O."/>
            <person name="Guillou S."/>
            <person name="Cros-Aarteil S."/>
            <person name="Calhoun S."/>
            <person name="Haridas S."/>
            <person name="Kuo A."/>
            <person name="Mondo S."/>
            <person name="Pangilinan J."/>
            <person name="Riley R."/>
            <person name="LaButti K."/>
            <person name="Andreopoulos B."/>
            <person name="Lipzen A."/>
            <person name="Chen C."/>
            <person name="Yan M."/>
            <person name="Daum C."/>
            <person name="Ng V."/>
            <person name="Clum A."/>
            <person name="Steindorff A."/>
            <person name="Ohm R.A."/>
            <person name="Martin F."/>
            <person name="Silar P."/>
            <person name="Natvig D.O."/>
            <person name="Lalanne C."/>
            <person name="Gautier V."/>
            <person name="Ament-Velasquez S.L."/>
            <person name="Kruys A."/>
            <person name="Hutchinson M.I."/>
            <person name="Powell A.J."/>
            <person name="Barry K."/>
            <person name="Miller A.N."/>
            <person name="Grigoriev I.V."/>
            <person name="Debuchy R."/>
            <person name="Gladieux P."/>
            <person name="Hiltunen Thoren M."/>
            <person name="Johannesson H."/>
        </authorList>
    </citation>
    <scope>NUCLEOTIDE SEQUENCE</scope>
    <source>
        <strain evidence="4">CBS 333.67</strain>
    </source>
</reference>
<evidence type="ECO:0000313" key="4">
    <source>
        <dbReference type="EMBL" id="KAK3311672.1"/>
    </source>
</evidence>
<dbReference type="RefSeq" id="XP_062727452.1">
    <property type="nucleotide sequence ID" value="XM_062868609.1"/>
</dbReference>
<evidence type="ECO:0000256" key="1">
    <source>
        <dbReference type="PROSITE-ProRule" id="PRU00042"/>
    </source>
</evidence>
<dbReference type="AlphaFoldDB" id="A0AAJ0M7G5"/>
<dbReference type="InterPro" id="IPR013087">
    <property type="entry name" value="Znf_C2H2_type"/>
</dbReference>
<accession>A0AAJ0M7G5</accession>
<dbReference type="GO" id="GO:0008270">
    <property type="term" value="F:zinc ion binding"/>
    <property type="evidence" value="ECO:0007669"/>
    <property type="project" value="UniProtKB-KW"/>
</dbReference>
<proteinExistence type="predicted"/>
<keyword evidence="5" id="KW-1185">Reference proteome</keyword>
<dbReference type="PROSITE" id="PS50157">
    <property type="entry name" value="ZINC_FINGER_C2H2_2"/>
    <property type="match status" value="1"/>
</dbReference>
<dbReference type="Proteomes" id="UP001273166">
    <property type="component" value="Unassembled WGS sequence"/>
</dbReference>
<keyword evidence="1" id="KW-0862">Zinc</keyword>
<keyword evidence="1" id="KW-0863">Zinc-finger</keyword>
<evidence type="ECO:0000256" key="2">
    <source>
        <dbReference type="SAM" id="Coils"/>
    </source>
</evidence>
<organism evidence="4 5">
    <name type="scientific">Chaetomium strumarium</name>
    <dbReference type="NCBI Taxonomy" id="1170767"/>
    <lineage>
        <taxon>Eukaryota</taxon>
        <taxon>Fungi</taxon>
        <taxon>Dikarya</taxon>
        <taxon>Ascomycota</taxon>
        <taxon>Pezizomycotina</taxon>
        <taxon>Sordariomycetes</taxon>
        <taxon>Sordariomycetidae</taxon>
        <taxon>Sordariales</taxon>
        <taxon>Chaetomiaceae</taxon>
        <taxon>Chaetomium</taxon>
    </lineage>
</organism>
<keyword evidence="1" id="KW-0479">Metal-binding</keyword>
<evidence type="ECO:0000259" key="3">
    <source>
        <dbReference type="PROSITE" id="PS50157"/>
    </source>
</evidence>
<evidence type="ECO:0000313" key="5">
    <source>
        <dbReference type="Proteomes" id="UP001273166"/>
    </source>
</evidence>
<name>A0AAJ0M7G5_9PEZI</name>
<dbReference type="Gene3D" id="3.30.160.60">
    <property type="entry name" value="Classic Zinc Finger"/>
    <property type="match status" value="1"/>
</dbReference>
<feature type="domain" description="C2H2-type" evidence="3">
    <location>
        <begin position="33"/>
        <end position="55"/>
    </location>
</feature>
<sequence>MAKCQHSGCHTTTAFANEAALVTHIADFHNQVSVCKMCGKDLKNAESVKRHEKMHNKMGHFKCLLPGCSATSWRKELIGSHLLNHKTELREVLNVFARFKDREDELQKAIELYEEFKDDIDVLRAALHLYKEFTKDMDMAAEHAKHANNAGN</sequence>
<comment type="caution">
    <text evidence="4">The sequence shown here is derived from an EMBL/GenBank/DDBJ whole genome shotgun (WGS) entry which is preliminary data.</text>
</comment>
<feature type="coiled-coil region" evidence="2">
    <location>
        <begin position="99"/>
        <end position="126"/>
    </location>
</feature>
<dbReference type="EMBL" id="JAUDZG010000001">
    <property type="protein sequence ID" value="KAK3311672.1"/>
    <property type="molecule type" value="Genomic_DNA"/>
</dbReference>
<gene>
    <name evidence="4" type="ORF">B0T15DRAFT_522228</name>
</gene>
<dbReference type="SMART" id="SM00355">
    <property type="entry name" value="ZnF_C2H2"/>
    <property type="match status" value="3"/>
</dbReference>
<keyword evidence="2" id="KW-0175">Coiled coil</keyword>
<dbReference type="PROSITE" id="PS00028">
    <property type="entry name" value="ZINC_FINGER_C2H2_1"/>
    <property type="match status" value="1"/>
</dbReference>
<reference evidence="4" key="2">
    <citation type="submission" date="2023-06" db="EMBL/GenBank/DDBJ databases">
        <authorList>
            <consortium name="Lawrence Berkeley National Laboratory"/>
            <person name="Mondo S.J."/>
            <person name="Hensen N."/>
            <person name="Bonometti L."/>
            <person name="Westerberg I."/>
            <person name="Brannstrom I.O."/>
            <person name="Guillou S."/>
            <person name="Cros-Aarteil S."/>
            <person name="Calhoun S."/>
            <person name="Haridas S."/>
            <person name="Kuo A."/>
            <person name="Pangilinan J."/>
            <person name="Riley R."/>
            <person name="Labutti K."/>
            <person name="Andreopoulos B."/>
            <person name="Lipzen A."/>
            <person name="Chen C."/>
            <person name="Yanf M."/>
            <person name="Daum C."/>
            <person name="Ng V."/>
            <person name="Clum A."/>
            <person name="Steindorff A."/>
            <person name="Ohm R."/>
            <person name="Martin F."/>
            <person name="Silar P."/>
            <person name="Natvig D."/>
            <person name="Lalanne C."/>
            <person name="Gautier V."/>
            <person name="Ament-Velasquez S.L."/>
            <person name="Kruys A."/>
            <person name="Hutchinson M.I."/>
            <person name="Powell A.J."/>
            <person name="Barry K."/>
            <person name="Miller A.N."/>
            <person name="Grigoriev I.V."/>
            <person name="Debuchy R."/>
            <person name="Gladieux P."/>
            <person name="Thoren M.H."/>
            <person name="Johannesson H."/>
        </authorList>
    </citation>
    <scope>NUCLEOTIDE SEQUENCE</scope>
    <source>
        <strain evidence="4">CBS 333.67</strain>
    </source>
</reference>
<protein>
    <recommendedName>
        <fullName evidence="3">C2H2-type domain-containing protein</fullName>
    </recommendedName>
</protein>
<dbReference type="GeneID" id="87887438"/>